<proteinExistence type="predicted"/>
<name>A0A448WR07_9PLAT</name>
<reference evidence="1" key="1">
    <citation type="submission" date="2018-11" db="EMBL/GenBank/DDBJ databases">
        <authorList>
            <consortium name="Pathogen Informatics"/>
        </authorList>
    </citation>
    <scope>NUCLEOTIDE SEQUENCE</scope>
</reference>
<accession>A0A448WR07</accession>
<dbReference type="AlphaFoldDB" id="A0A448WR07"/>
<sequence length="159" mass="16887">MEPNASIISSSGFLNGVPHRGSLNTATTNSMSSLGITGTTLSLTSSIPGSISSSPSCLSPPYCTNRTSHLGPTQFIRGVGIPYATVSSQSTGQLALRGVQNVRPHPRSRGRHLFAVDSPHSLDLLQTNATYLDSNGSPRYQGEWVFSYNNTKTTTTNND</sequence>
<evidence type="ECO:0000313" key="1">
    <source>
        <dbReference type="EMBL" id="VEL18025.1"/>
    </source>
</evidence>
<comment type="caution">
    <text evidence="1">The sequence shown here is derived from an EMBL/GenBank/DDBJ whole genome shotgun (WGS) entry which is preliminary data.</text>
</comment>
<gene>
    <name evidence="1" type="ORF">PXEA_LOCUS11465</name>
</gene>
<dbReference type="EMBL" id="CAAALY010035312">
    <property type="protein sequence ID" value="VEL18025.1"/>
    <property type="molecule type" value="Genomic_DNA"/>
</dbReference>
<dbReference type="Proteomes" id="UP000784294">
    <property type="component" value="Unassembled WGS sequence"/>
</dbReference>
<organism evidence="1 2">
    <name type="scientific">Protopolystoma xenopodis</name>
    <dbReference type="NCBI Taxonomy" id="117903"/>
    <lineage>
        <taxon>Eukaryota</taxon>
        <taxon>Metazoa</taxon>
        <taxon>Spiralia</taxon>
        <taxon>Lophotrochozoa</taxon>
        <taxon>Platyhelminthes</taxon>
        <taxon>Monogenea</taxon>
        <taxon>Polyopisthocotylea</taxon>
        <taxon>Polystomatidea</taxon>
        <taxon>Polystomatidae</taxon>
        <taxon>Protopolystoma</taxon>
    </lineage>
</organism>
<evidence type="ECO:0000313" key="2">
    <source>
        <dbReference type="Proteomes" id="UP000784294"/>
    </source>
</evidence>
<protein>
    <submittedName>
        <fullName evidence="1">Uncharacterized protein</fullName>
    </submittedName>
</protein>
<keyword evidence="2" id="KW-1185">Reference proteome</keyword>